<dbReference type="InterPro" id="IPR011890">
    <property type="entry name" value="SMC_prok"/>
</dbReference>
<dbReference type="GO" id="GO:0005524">
    <property type="term" value="F:ATP binding"/>
    <property type="evidence" value="ECO:0007669"/>
    <property type="project" value="UniProtKB-UniRule"/>
</dbReference>
<dbReference type="Proteomes" id="UP000321569">
    <property type="component" value="Unassembled WGS sequence"/>
</dbReference>
<feature type="coiled-coil region" evidence="7">
    <location>
        <begin position="372"/>
        <end position="476"/>
    </location>
</feature>
<keyword evidence="6 7" id="KW-0238">DNA-binding</keyword>
<keyword evidence="3 7" id="KW-0547">Nucleotide-binding</keyword>
<dbReference type="HAMAP" id="MF_01894">
    <property type="entry name" value="Smc_prok"/>
    <property type="match status" value="1"/>
</dbReference>
<dbReference type="RefSeq" id="WP_056982705.1">
    <property type="nucleotide sequence ID" value="NZ_BKAM01000001.1"/>
</dbReference>
<dbReference type="Pfam" id="PF06470">
    <property type="entry name" value="SMC_hinge"/>
    <property type="match status" value="1"/>
</dbReference>
<feature type="binding site" evidence="7">
    <location>
        <begin position="32"/>
        <end position="39"/>
    </location>
    <ligand>
        <name>ATP</name>
        <dbReference type="ChEBI" id="CHEBI:30616"/>
    </ligand>
</feature>
<feature type="coiled-coil region" evidence="7">
    <location>
        <begin position="269"/>
        <end position="345"/>
    </location>
</feature>
<evidence type="ECO:0000256" key="4">
    <source>
        <dbReference type="ARBA" id="ARBA00022840"/>
    </source>
</evidence>
<dbReference type="CDD" id="cd03278">
    <property type="entry name" value="ABC_SMC_barmotin"/>
    <property type="match status" value="2"/>
</dbReference>
<dbReference type="OrthoDB" id="9808768at2"/>
<dbReference type="NCBIfam" id="TIGR02168">
    <property type="entry name" value="SMC_prok_B"/>
    <property type="match status" value="1"/>
</dbReference>
<dbReference type="GO" id="GO:0005737">
    <property type="term" value="C:cytoplasm"/>
    <property type="evidence" value="ECO:0007669"/>
    <property type="project" value="UniProtKB-SubCell"/>
</dbReference>
<feature type="coiled-coil region" evidence="7">
    <location>
        <begin position="839"/>
        <end position="946"/>
    </location>
</feature>
<evidence type="ECO:0000256" key="3">
    <source>
        <dbReference type="ARBA" id="ARBA00022741"/>
    </source>
</evidence>
<dbReference type="Pfam" id="PF02463">
    <property type="entry name" value="SMC_N"/>
    <property type="match status" value="2"/>
</dbReference>
<dbReference type="InterPro" id="IPR024704">
    <property type="entry name" value="SMC"/>
</dbReference>
<evidence type="ECO:0000256" key="6">
    <source>
        <dbReference type="ARBA" id="ARBA00023125"/>
    </source>
</evidence>
<dbReference type="GO" id="GO:0003677">
    <property type="term" value="F:DNA binding"/>
    <property type="evidence" value="ECO:0007669"/>
    <property type="project" value="UniProtKB-UniRule"/>
</dbReference>
<dbReference type="InterPro" id="IPR003395">
    <property type="entry name" value="RecF/RecN/SMC_N"/>
</dbReference>
<dbReference type="GO" id="GO:0005694">
    <property type="term" value="C:chromosome"/>
    <property type="evidence" value="ECO:0007669"/>
    <property type="project" value="InterPro"/>
</dbReference>
<gene>
    <name evidence="7 9" type="primary">smc</name>
    <name evidence="9" type="ORF">LRA02_01070</name>
</gene>
<comment type="domain">
    <text evidence="7">Contains large globular domains required for ATP hydrolysis at each terminus and a third globular domain forming a flexible hinge near the middle of the molecule. These domains are separated by coiled-coil structures.</text>
</comment>
<dbReference type="STRING" id="1423795.FD12_GL000315"/>
<comment type="subunit">
    <text evidence="7">Homodimer.</text>
</comment>
<dbReference type="SUPFAM" id="SSF52540">
    <property type="entry name" value="P-loop containing nucleoside triphosphate hydrolases"/>
    <property type="match status" value="1"/>
</dbReference>
<keyword evidence="5 7" id="KW-0175">Coiled coil</keyword>
<evidence type="ECO:0000256" key="5">
    <source>
        <dbReference type="ARBA" id="ARBA00023054"/>
    </source>
</evidence>
<dbReference type="GO" id="GO:0007062">
    <property type="term" value="P:sister chromatid cohesion"/>
    <property type="evidence" value="ECO:0007669"/>
    <property type="project" value="InterPro"/>
</dbReference>
<dbReference type="FunFam" id="3.40.50.300:FF:000901">
    <property type="entry name" value="Chromosome partition protein Smc"/>
    <property type="match status" value="1"/>
</dbReference>
<proteinExistence type="inferred from homology"/>
<dbReference type="InterPro" id="IPR036277">
    <property type="entry name" value="SMC_hinge_sf"/>
</dbReference>
<keyword evidence="2 7" id="KW-0963">Cytoplasm</keyword>
<reference evidence="9 10" key="1">
    <citation type="submission" date="2019-07" db="EMBL/GenBank/DDBJ databases">
        <title>Whole genome shotgun sequence of Lactobacillus rapi NBRC 109618.</title>
        <authorList>
            <person name="Hosoyama A."/>
            <person name="Uohara A."/>
            <person name="Ohji S."/>
            <person name="Ichikawa N."/>
        </authorList>
    </citation>
    <scope>NUCLEOTIDE SEQUENCE [LARGE SCALE GENOMIC DNA]</scope>
    <source>
        <strain evidence="9 10">NBRC 109618</strain>
    </source>
</reference>
<dbReference type="InterPro" id="IPR027417">
    <property type="entry name" value="P-loop_NTPase"/>
</dbReference>
<comment type="subcellular location">
    <subcellularLocation>
        <location evidence="1 7">Cytoplasm</location>
    </subcellularLocation>
</comment>
<evidence type="ECO:0000313" key="9">
    <source>
        <dbReference type="EMBL" id="GEP71239.1"/>
    </source>
</evidence>
<accession>A0A512PJ60</accession>
<dbReference type="SUPFAM" id="SSF75553">
    <property type="entry name" value="Smc hinge domain"/>
    <property type="match status" value="1"/>
</dbReference>
<keyword evidence="4 7" id="KW-0067">ATP-binding</keyword>
<comment type="caution">
    <text evidence="9">The sequence shown here is derived from an EMBL/GenBank/DDBJ whole genome shotgun (WGS) entry which is preliminary data.</text>
</comment>
<dbReference type="Gene3D" id="1.20.1060.20">
    <property type="match status" value="1"/>
</dbReference>
<evidence type="ECO:0000259" key="8">
    <source>
        <dbReference type="SMART" id="SM00968"/>
    </source>
</evidence>
<dbReference type="GO" id="GO:0007059">
    <property type="term" value="P:chromosome segregation"/>
    <property type="evidence" value="ECO:0007669"/>
    <property type="project" value="UniProtKB-UniRule"/>
</dbReference>
<evidence type="ECO:0000256" key="2">
    <source>
        <dbReference type="ARBA" id="ARBA00022490"/>
    </source>
</evidence>
<comment type="similarity">
    <text evidence="7">Belongs to the SMC family.</text>
</comment>
<protein>
    <recommendedName>
        <fullName evidence="7">Chromosome partition protein Smc</fullName>
    </recommendedName>
</protein>
<dbReference type="EMBL" id="BKAM01000001">
    <property type="protein sequence ID" value="GEP71239.1"/>
    <property type="molecule type" value="Genomic_DNA"/>
</dbReference>
<dbReference type="Gene3D" id="3.30.70.1620">
    <property type="match status" value="1"/>
</dbReference>
<dbReference type="Gene3D" id="3.40.50.300">
    <property type="entry name" value="P-loop containing nucleotide triphosphate hydrolases"/>
    <property type="match status" value="2"/>
</dbReference>
<feature type="coiled-coil region" evidence="7">
    <location>
        <begin position="174"/>
        <end position="208"/>
    </location>
</feature>
<feature type="domain" description="SMC hinge" evidence="8">
    <location>
        <begin position="519"/>
        <end position="638"/>
    </location>
</feature>
<evidence type="ECO:0000313" key="10">
    <source>
        <dbReference type="Proteomes" id="UP000321569"/>
    </source>
</evidence>
<dbReference type="SMART" id="SM00968">
    <property type="entry name" value="SMC_hinge"/>
    <property type="match status" value="1"/>
</dbReference>
<dbReference type="InterPro" id="IPR010935">
    <property type="entry name" value="SMC_hinge"/>
</dbReference>
<evidence type="ECO:0000256" key="7">
    <source>
        <dbReference type="HAMAP-Rule" id="MF_01894"/>
    </source>
</evidence>
<name>A0A512PJ60_9LACO</name>
<dbReference type="GO" id="GO:0016887">
    <property type="term" value="F:ATP hydrolysis activity"/>
    <property type="evidence" value="ECO:0007669"/>
    <property type="project" value="InterPro"/>
</dbReference>
<dbReference type="PIRSF" id="PIRSF005719">
    <property type="entry name" value="SMC"/>
    <property type="match status" value="1"/>
</dbReference>
<dbReference type="GO" id="GO:0006260">
    <property type="term" value="P:DNA replication"/>
    <property type="evidence" value="ECO:0007669"/>
    <property type="project" value="UniProtKB-UniRule"/>
</dbReference>
<evidence type="ECO:0000256" key="1">
    <source>
        <dbReference type="ARBA" id="ARBA00004496"/>
    </source>
</evidence>
<organism evidence="9 10">
    <name type="scientific">Lentilactobacillus rapi</name>
    <dbReference type="NCBI Taxonomy" id="481723"/>
    <lineage>
        <taxon>Bacteria</taxon>
        <taxon>Bacillati</taxon>
        <taxon>Bacillota</taxon>
        <taxon>Bacilli</taxon>
        <taxon>Lactobacillales</taxon>
        <taxon>Lactobacillaceae</taxon>
        <taxon>Lentilactobacillus</taxon>
    </lineage>
</organism>
<dbReference type="PANTHER" id="PTHR43977">
    <property type="entry name" value="STRUCTURAL MAINTENANCE OF CHROMOSOMES PROTEIN 3"/>
    <property type="match status" value="1"/>
</dbReference>
<dbReference type="AlphaFoldDB" id="A0A512PJ60"/>
<dbReference type="GO" id="GO:0030261">
    <property type="term" value="P:chromosome condensation"/>
    <property type="evidence" value="ECO:0007669"/>
    <property type="project" value="InterPro"/>
</dbReference>
<feature type="coiled-coil region" evidence="7">
    <location>
        <begin position="729"/>
        <end position="803"/>
    </location>
</feature>
<comment type="function">
    <text evidence="7">Required for chromosome condensation and partitioning.</text>
</comment>
<sequence>MQLKSIEIIGFKSFADKTRIDFPGGMTGIVGPNGSGKSNIAESIRWVMGEQSAKNLRGSKMPDVIFSGSADRRSLGMASVTLTLDNSDRYINTPLDELQISRKLFRNGDSSYFINDKQCRLRDITDLFMDTGIGQGSLSIISQGNVEEIFNSKPIERRSVIENVAGVYKYKQHKQTAKKEIDETTDNLNRVEDIIHELQVRLQPLEEQSSLATDYLDQKKRLDTLLKQQLVLATTQLLSETQALKASSTAKQAIVTKLTKQVAEGNHQQNSLKQQVNDGRKQIDDLNDQLLETAKKIQSLKSQHQLTTQEKSFKNADLNRITEQIKLTQNQIDDYQIKLSQSADQQHQLKADLNANTTELTRITTSQQQNSVAAIETKIEALRNHYVDLLQEQTDIKNQVNDQVHDNQRTHEKIVAQQARIDQADNEVKTLQEQSETLKLKLADSHHELETNQQKLADLEKVLAKNKKIVDDHQANWLAALKIAEEAKAKATSLRQLHDSYRGFYRGVSNLLRHKDQLNGILGPVADYLKVDPKYVKAINTALGSQVQHVIVEDNRSAAAAIKYLTQGRLGRVTLLPISTISARSLNTGIVSAARQAQGYIGIASELVSMPDQLNQIKGFLLGTTLIADQLDHAIEMSQLIHHRTRIVTLDGQVVNAGGSLTGGANRGDDQGVLIQKTELEALTKSTAEMSQKLTEKETMLNHAKAELQKIIDSHERGRQHVFELKQIDENQNQQLNKLAGELAKKQREAETYKLALKNLSSSSETGTQPDLTAKSQSIQAELDQINHQLTQQKDRLDHVKELAEKYSKAKQAVHDQIVVAKQKIQQTERSQNEIHDQIKVHQATLQKLQGQREQHIAELAETVDAGRLNHEIKQAVELQADLNKQLATKKQQVADDDQQLDHLGQRVQSDQLNLNNAKHELQEVTTKLQKSIQTLQANYEQLQSNYDIDPKQLGKLKLDVTIEHMNNQIKMLRTGIDEIGPVNISAIQEFKEVSARYNFLIKQQQDLLDAKNHLTETMADMDSTISTKFATAFKEVARAFSKVFVDMFGGGEAKLVLTDPEDLLTTGIEIMVKPPGKNYRSLSLLSGGEKALTAITLLFAIIKVRPVPFCILDEAEAALDPFNADRFAKFLKRFGDQTQFVVITHRKETMIYADQLYGVTMQESGVSKVVTVNLDNLQTEVS</sequence>